<dbReference type="EMBL" id="JAIWYP010000002">
    <property type="protein sequence ID" value="KAH3868136.1"/>
    <property type="molecule type" value="Genomic_DNA"/>
</dbReference>
<feature type="coiled-coil region" evidence="1">
    <location>
        <begin position="315"/>
        <end position="384"/>
    </location>
</feature>
<comment type="caution">
    <text evidence="2">The sequence shown here is derived from an EMBL/GenBank/DDBJ whole genome shotgun (WGS) entry which is preliminary data.</text>
</comment>
<dbReference type="InterPro" id="IPR051235">
    <property type="entry name" value="CEP152/SHC-Transforming"/>
</dbReference>
<proteinExistence type="predicted"/>
<dbReference type="PANTHER" id="PTHR10337">
    <property type="entry name" value="SHC TRANSFORMING PROTEIN"/>
    <property type="match status" value="1"/>
</dbReference>
<reference evidence="2" key="1">
    <citation type="journal article" date="2019" name="bioRxiv">
        <title>The Genome of the Zebra Mussel, Dreissena polymorpha: A Resource for Invasive Species Research.</title>
        <authorList>
            <person name="McCartney M.A."/>
            <person name="Auch B."/>
            <person name="Kono T."/>
            <person name="Mallez S."/>
            <person name="Zhang Y."/>
            <person name="Obille A."/>
            <person name="Becker A."/>
            <person name="Abrahante J.E."/>
            <person name="Garbe J."/>
            <person name="Badalamenti J.P."/>
            <person name="Herman A."/>
            <person name="Mangelson H."/>
            <person name="Liachko I."/>
            <person name="Sullivan S."/>
            <person name="Sone E.D."/>
            <person name="Koren S."/>
            <person name="Silverstein K.A.T."/>
            <person name="Beckman K.B."/>
            <person name="Gohl D.M."/>
        </authorList>
    </citation>
    <scope>NUCLEOTIDE SEQUENCE</scope>
    <source>
        <strain evidence="2">Duluth1</strain>
        <tissue evidence="2">Whole animal</tissue>
    </source>
</reference>
<feature type="coiled-coil region" evidence="1">
    <location>
        <begin position="59"/>
        <end position="179"/>
    </location>
</feature>
<sequence length="444" mass="51052">MPSLWDIEGLKKAKEELIKKLQTAESTIETLHQHLEEMGSSDTLTRARHDHDTVVCGLQKKYETEIKHLQEHVEKLKDTVQEKSEECRLLKQKLADSIQASESAQITRAETINRLTQSLEESQKRCRNLLEDSSSQELSQMKIHFQQALAARTISDEMCSSLQEEIQDLKEQVQMLESASNLGVSMAAGVQSSTATAFHDQNDSMADLGIKKTLDFDTPQGTPTIVKHHSVTNQSSDVVSSLKSELERCLVSNKQKRAEVTELKEELRKFKKDMLEYKQRCERADLLTQEQKTHHTPVDEGMRRITDLESCLSPGEKTNAIENRLKKDIENLKREKKILLEDVEELQRRLDEVSKSEEKLTELNRELSKQISDMVKEYDQDKRQAVERSKEAHRASEQDEIDRLCADTDQLKCDLEKQFQEQLRESLNQTLTKLSDLEKLYGTA</sequence>
<keyword evidence="1" id="KW-0175">Coiled coil</keyword>
<reference evidence="2" key="2">
    <citation type="submission" date="2020-11" db="EMBL/GenBank/DDBJ databases">
        <authorList>
            <person name="McCartney M.A."/>
            <person name="Auch B."/>
            <person name="Kono T."/>
            <person name="Mallez S."/>
            <person name="Becker A."/>
            <person name="Gohl D.M."/>
            <person name="Silverstein K.A.T."/>
            <person name="Koren S."/>
            <person name="Bechman K.B."/>
            <person name="Herman A."/>
            <person name="Abrahante J.E."/>
            <person name="Garbe J."/>
        </authorList>
    </citation>
    <scope>NUCLEOTIDE SEQUENCE</scope>
    <source>
        <strain evidence="2">Duluth1</strain>
        <tissue evidence="2">Whole animal</tissue>
    </source>
</reference>
<keyword evidence="3" id="KW-1185">Reference proteome</keyword>
<dbReference type="AlphaFoldDB" id="A0A9D4M4B1"/>
<dbReference type="Proteomes" id="UP000828390">
    <property type="component" value="Unassembled WGS sequence"/>
</dbReference>
<dbReference type="GO" id="GO:0005813">
    <property type="term" value="C:centrosome"/>
    <property type="evidence" value="ECO:0007669"/>
    <property type="project" value="TreeGrafter"/>
</dbReference>
<feature type="coiled-coil region" evidence="1">
    <location>
        <begin position="246"/>
        <end position="280"/>
    </location>
</feature>
<gene>
    <name evidence="2" type="ORF">DPMN_031276</name>
</gene>
<dbReference type="GO" id="GO:0007099">
    <property type="term" value="P:centriole replication"/>
    <property type="evidence" value="ECO:0007669"/>
    <property type="project" value="TreeGrafter"/>
</dbReference>
<accession>A0A9D4M4B1</accession>
<evidence type="ECO:0000313" key="3">
    <source>
        <dbReference type="Proteomes" id="UP000828390"/>
    </source>
</evidence>
<organism evidence="2 3">
    <name type="scientific">Dreissena polymorpha</name>
    <name type="common">Zebra mussel</name>
    <name type="synonym">Mytilus polymorpha</name>
    <dbReference type="NCBI Taxonomy" id="45954"/>
    <lineage>
        <taxon>Eukaryota</taxon>
        <taxon>Metazoa</taxon>
        <taxon>Spiralia</taxon>
        <taxon>Lophotrochozoa</taxon>
        <taxon>Mollusca</taxon>
        <taxon>Bivalvia</taxon>
        <taxon>Autobranchia</taxon>
        <taxon>Heteroconchia</taxon>
        <taxon>Euheterodonta</taxon>
        <taxon>Imparidentia</taxon>
        <taxon>Neoheterodontei</taxon>
        <taxon>Myida</taxon>
        <taxon>Dreissenoidea</taxon>
        <taxon>Dreissenidae</taxon>
        <taxon>Dreissena</taxon>
    </lineage>
</organism>
<protein>
    <submittedName>
        <fullName evidence="2">Uncharacterized protein</fullName>
    </submittedName>
</protein>
<name>A0A9D4M4B1_DREPO</name>
<evidence type="ECO:0000313" key="2">
    <source>
        <dbReference type="EMBL" id="KAH3868136.1"/>
    </source>
</evidence>
<feature type="coiled-coil region" evidence="1">
    <location>
        <begin position="7"/>
        <end position="34"/>
    </location>
</feature>
<dbReference type="PANTHER" id="PTHR10337:SF6">
    <property type="entry name" value="CENTROSOMAL PROTEIN OF 152 KDA"/>
    <property type="match status" value="1"/>
</dbReference>
<evidence type="ECO:0000256" key="1">
    <source>
        <dbReference type="SAM" id="Coils"/>
    </source>
</evidence>